<dbReference type="Pfam" id="PF00024">
    <property type="entry name" value="PAN_1"/>
    <property type="match status" value="1"/>
</dbReference>
<dbReference type="VEuPathDB" id="FungiDB:H310_08616"/>
<dbReference type="OrthoDB" id="64551at2759"/>
<proteinExistence type="predicted"/>
<dbReference type="GeneID" id="20085666"/>
<evidence type="ECO:0000313" key="2">
    <source>
        <dbReference type="EMBL" id="ETV98475.1"/>
    </source>
</evidence>
<dbReference type="Gene3D" id="3.50.4.10">
    <property type="entry name" value="Hepatocyte Growth Factor"/>
    <property type="match status" value="1"/>
</dbReference>
<evidence type="ECO:0000259" key="1">
    <source>
        <dbReference type="PROSITE" id="PS50948"/>
    </source>
</evidence>
<feature type="domain" description="Apple" evidence="1">
    <location>
        <begin position="4"/>
        <end position="82"/>
    </location>
</feature>
<dbReference type="EMBL" id="KI913969">
    <property type="protein sequence ID" value="ETV98475.1"/>
    <property type="molecule type" value="Genomic_DNA"/>
</dbReference>
<organism evidence="2">
    <name type="scientific">Aphanomyces invadans</name>
    <dbReference type="NCBI Taxonomy" id="157072"/>
    <lineage>
        <taxon>Eukaryota</taxon>
        <taxon>Sar</taxon>
        <taxon>Stramenopiles</taxon>
        <taxon>Oomycota</taxon>
        <taxon>Saprolegniomycetes</taxon>
        <taxon>Saprolegniales</taxon>
        <taxon>Verrucalvaceae</taxon>
        <taxon>Aphanomyces</taxon>
    </lineage>
</organism>
<reference evidence="2" key="1">
    <citation type="submission" date="2013-12" db="EMBL/GenBank/DDBJ databases">
        <title>The Genome Sequence of Aphanomyces invadans NJM9701.</title>
        <authorList>
            <consortium name="The Broad Institute Genomics Platform"/>
            <person name="Russ C."/>
            <person name="Tyler B."/>
            <person name="van West P."/>
            <person name="Dieguez-Uribeondo J."/>
            <person name="Young S.K."/>
            <person name="Zeng Q."/>
            <person name="Gargeya S."/>
            <person name="Fitzgerald M."/>
            <person name="Abouelleil A."/>
            <person name="Alvarado L."/>
            <person name="Chapman S.B."/>
            <person name="Gainer-Dewar J."/>
            <person name="Goldberg J."/>
            <person name="Griggs A."/>
            <person name="Gujja S."/>
            <person name="Hansen M."/>
            <person name="Howarth C."/>
            <person name="Imamovic A."/>
            <person name="Ireland A."/>
            <person name="Larimer J."/>
            <person name="McCowan C."/>
            <person name="Murphy C."/>
            <person name="Pearson M."/>
            <person name="Poon T.W."/>
            <person name="Priest M."/>
            <person name="Roberts A."/>
            <person name="Saif S."/>
            <person name="Shea T."/>
            <person name="Sykes S."/>
            <person name="Wortman J."/>
            <person name="Nusbaum C."/>
            <person name="Birren B."/>
        </authorList>
    </citation>
    <scope>NUCLEOTIDE SEQUENCE [LARGE SCALE GENOMIC DNA]</scope>
    <source>
        <strain evidence="2">NJM9701</strain>
    </source>
</reference>
<dbReference type="PROSITE" id="PS50948">
    <property type="entry name" value="PAN"/>
    <property type="match status" value="1"/>
</dbReference>
<dbReference type="InterPro" id="IPR003609">
    <property type="entry name" value="Pan_app"/>
</dbReference>
<gene>
    <name evidence="2" type="ORF">H310_08616</name>
</gene>
<protein>
    <recommendedName>
        <fullName evidence="1">Apple domain-containing protein</fullName>
    </recommendedName>
</protein>
<accession>A0A024TWF3</accession>
<dbReference type="RefSeq" id="XP_008872672.1">
    <property type="nucleotide sequence ID" value="XM_008874450.1"/>
</dbReference>
<dbReference type="AlphaFoldDB" id="A0A024TWF3"/>
<dbReference type="SUPFAM" id="SSF57414">
    <property type="entry name" value="Hairpin loop containing domain-like"/>
    <property type="match status" value="1"/>
</dbReference>
<sequence>MVSCKLPPQSWVMYKGINLFGDTLASPANVKSIDECVQLCQQNPQCNSASYTGYYPTCELKTAAKTFQYAISKAVDLKAFSAMVHNYKFCRAEADLFGIGDVFDFKGSFQDCAKCIDSTKGTNAFTWTAGPTGYYTVPLEEFGHCYCKKIDSFDPAALGYTQGVFCHDG</sequence>
<name>A0A024TWF3_9STRA</name>